<evidence type="ECO:0008006" key="4">
    <source>
        <dbReference type="Google" id="ProtNLM"/>
    </source>
</evidence>
<keyword evidence="3" id="KW-1185">Reference proteome</keyword>
<keyword evidence="1" id="KW-0472">Membrane</keyword>
<organism evidence="2 3">
    <name type="scientific">Dokdonia genika</name>
    <dbReference type="NCBI Taxonomy" id="308113"/>
    <lineage>
        <taxon>Bacteria</taxon>
        <taxon>Pseudomonadati</taxon>
        <taxon>Bacteroidota</taxon>
        <taxon>Flavobacteriia</taxon>
        <taxon>Flavobacteriales</taxon>
        <taxon>Flavobacteriaceae</taxon>
        <taxon>Dokdonia</taxon>
    </lineage>
</organism>
<protein>
    <recommendedName>
        <fullName evidence="4">Cytochrome oxidase complex assembly protein 1</fullName>
    </recommendedName>
</protein>
<dbReference type="RefSeq" id="WP_380032598.1">
    <property type="nucleotide sequence ID" value="NZ_JBHSHB010000008.1"/>
</dbReference>
<proteinExistence type="predicted"/>
<evidence type="ECO:0000313" key="2">
    <source>
        <dbReference type="EMBL" id="MFC4689841.1"/>
    </source>
</evidence>
<dbReference type="EMBL" id="JBHSHB010000008">
    <property type="protein sequence ID" value="MFC4689841.1"/>
    <property type="molecule type" value="Genomic_DNA"/>
</dbReference>
<keyword evidence="1" id="KW-1133">Transmembrane helix</keyword>
<accession>A0ABV9L7N8</accession>
<gene>
    <name evidence="2" type="ORF">ACFO5T_05315</name>
</gene>
<sequence>MSYNNELITKKPWLHRNWKWFVPTALIIVCFTLFIMAAGDFINAMGTAMADPELIDKAREEAEENKEVTTYFGSPLQIGNIIDGDVLIDDKAKTIRITVPLKGNKGSGKIDIYAHLAEEKWQHDSIDVRLKKPENRTFKVLR</sequence>
<reference evidence="3" key="1">
    <citation type="journal article" date="2019" name="Int. J. Syst. Evol. Microbiol.">
        <title>The Global Catalogue of Microorganisms (GCM) 10K type strain sequencing project: providing services to taxonomists for standard genome sequencing and annotation.</title>
        <authorList>
            <consortium name="The Broad Institute Genomics Platform"/>
            <consortium name="The Broad Institute Genome Sequencing Center for Infectious Disease"/>
            <person name="Wu L."/>
            <person name="Ma J."/>
        </authorList>
    </citation>
    <scope>NUCLEOTIDE SEQUENCE [LARGE SCALE GENOMIC DNA]</scope>
    <source>
        <strain evidence="3">CGMCC 4.7427</strain>
    </source>
</reference>
<evidence type="ECO:0000313" key="3">
    <source>
        <dbReference type="Proteomes" id="UP001595878"/>
    </source>
</evidence>
<dbReference type="Proteomes" id="UP001595878">
    <property type="component" value="Unassembled WGS sequence"/>
</dbReference>
<name>A0ABV9L7N8_9FLAO</name>
<keyword evidence="1" id="KW-0812">Transmembrane</keyword>
<evidence type="ECO:0000256" key="1">
    <source>
        <dbReference type="SAM" id="Phobius"/>
    </source>
</evidence>
<feature type="transmembrane region" description="Helical" evidence="1">
    <location>
        <begin position="20"/>
        <end position="39"/>
    </location>
</feature>
<comment type="caution">
    <text evidence="2">The sequence shown here is derived from an EMBL/GenBank/DDBJ whole genome shotgun (WGS) entry which is preliminary data.</text>
</comment>